<dbReference type="AlphaFoldDB" id="A0A109V0I5"/>
<reference evidence="2 3" key="1">
    <citation type="submission" date="2016-01" db="EMBL/GenBank/DDBJ databases">
        <title>Genome sequence of the yeast Holleya sinecauda.</title>
        <authorList>
            <person name="Dietrich F.S."/>
        </authorList>
    </citation>
    <scope>NUCLEOTIDE SEQUENCE [LARGE SCALE GENOMIC DNA]</scope>
    <source>
        <strain evidence="2 3">ATCC 58844</strain>
    </source>
</reference>
<evidence type="ECO:0000313" key="2">
    <source>
        <dbReference type="EMBL" id="AMD23010.1"/>
    </source>
</evidence>
<dbReference type="Pfam" id="PF00781">
    <property type="entry name" value="DAGK_cat"/>
    <property type="match status" value="1"/>
</dbReference>
<dbReference type="InterPro" id="IPR016064">
    <property type="entry name" value="NAD/diacylglycerol_kinase_sf"/>
</dbReference>
<dbReference type="GeneID" id="28726388"/>
<dbReference type="InterPro" id="IPR001206">
    <property type="entry name" value="Diacylglycerol_kinase_cat_dom"/>
</dbReference>
<evidence type="ECO:0000313" key="3">
    <source>
        <dbReference type="Proteomes" id="UP000243052"/>
    </source>
</evidence>
<evidence type="ECO:0000259" key="1">
    <source>
        <dbReference type="Pfam" id="PF00781"/>
    </source>
</evidence>
<dbReference type="Proteomes" id="UP000243052">
    <property type="component" value="Chromosome viii"/>
</dbReference>
<dbReference type="GO" id="GO:0016301">
    <property type="term" value="F:kinase activity"/>
    <property type="evidence" value="ECO:0007669"/>
    <property type="project" value="InterPro"/>
</dbReference>
<keyword evidence="3" id="KW-1185">Reference proteome</keyword>
<organism evidence="2 3">
    <name type="scientific">Eremothecium sinecaudum</name>
    <dbReference type="NCBI Taxonomy" id="45286"/>
    <lineage>
        <taxon>Eukaryota</taxon>
        <taxon>Fungi</taxon>
        <taxon>Dikarya</taxon>
        <taxon>Ascomycota</taxon>
        <taxon>Saccharomycotina</taxon>
        <taxon>Saccharomycetes</taxon>
        <taxon>Saccharomycetales</taxon>
        <taxon>Saccharomycetaceae</taxon>
        <taxon>Eremothecium</taxon>
    </lineage>
</organism>
<dbReference type="Gene3D" id="3.40.50.10330">
    <property type="entry name" value="Probable inorganic polyphosphate/atp-NAD kinase, domain 1"/>
    <property type="match status" value="1"/>
</dbReference>
<dbReference type="RefSeq" id="XP_017990006.1">
    <property type="nucleotide sequence ID" value="XM_018134517.1"/>
</dbReference>
<feature type="domain" description="DAGKc" evidence="1">
    <location>
        <begin position="56"/>
        <end position="153"/>
    </location>
</feature>
<dbReference type="InterPro" id="IPR017438">
    <property type="entry name" value="ATP-NAD_kinase_N"/>
</dbReference>
<dbReference type="SUPFAM" id="SSF111331">
    <property type="entry name" value="NAD kinase/diacylglycerol kinase-like"/>
    <property type="match status" value="1"/>
</dbReference>
<proteinExistence type="predicted"/>
<dbReference type="EMBL" id="CP014248">
    <property type="protein sequence ID" value="AMD23010.1"/>
    <property type="molecule type" value="Genomic_DNA"/>
</dbReference>
<accession>A0A109V0I5</accession>
<name>A0A109V0I5_9SACH</name>
<sequence>MLTEELVVANGLGYVVYTDTENGSSILRLVKTQTNREDNYCKWNNERNLVVIDSVNSGVGRNPSNDYYNIVFKHVLEDLGYTHDYIKTSDADTVSQFARSLESSTSYDVIFMSGDTAISEFINNLPPDGACVRILPIPLGSGNAWASSLGFTSPVLTFGAFLKGKCFASQFPLYKAVFPNGYSLKFFIVLSLGFHANLLHLCDNPKYNLGTEKFRIASEEIFNNYILDEKIQLLDDDGNQIKAGKYAYFVIINTSHLEPEYIPSPSSKALVPDLYLLAYDSQLEKEYLASKIMQGYSNRLGQSLVGPGITYEKLPRKRFKVLVENDKANRRDFEICIDGHLLNLLDLQPSSEPKDFQNWFYIETLPVSPNILALTQSDGIPSPVI</sequence>
<dbReference type="OrthoDB" id="3853857at2759"/>
<protein>
    <submittedName>
        <fullName evidence="2">HHR241Cp</fullName>
    </submittedName>
</protein>
<gene>
    <name evidence="2" type="ORF">AW171_hschr85082</name>
</gene>